<gene>
    <name evidence="2" type="ORF">H9X71_00995</name>
</gene>
<keyword evidence="1" id="KW-1133">Transmembrane helix</keyword>
<proteinExistence type="predicted"/>
<evidence type="ECO:0000256" key="1">
    <source>
        <dbReference type="SAM" id="Phobius"/>
    </source>
</evidence>
<dbReference type="KEGG" id="czh:H9X71_00995"/>
<keyword evidence="1" id="KW-0472">Membrane</keyword>
<dbReference type="AlphaFoldDB" id="A0A7L7Z2M9"/>
<dbReference type="RefSeq" id="WP_191147916.1">
    <property type="nucleotide sequence ID" value="NZ_CP061274.1"/>
</dbReference>
<accession>A0A7L7Z2M9</accession>
<reference evidence="2 3" key="1">
    <citation type="submission" date="2020-08" db="EMBL/GenBank/DDBJ databases">
        <title>Description of Clavibacter zhangzhiyonge sp. nov., a phytopathogenic actinobacterium isolated from barley seeds, causing leaf brown spot and decline.</title>
        <authorList>
            <person name="Tian Q."/>
            <person name="Chuan J."/>
            <person name="Zhao W."/>
            <person name="Li X."/>
        </authorList>
    </citation>
    <scope>NUCLEOTIDE SEQUENCE [LARGE SCALE GENOMIC DNA]</scope>
    <source>
        <strain evidence="2 3">DM1</strain>
    </source>
</reference>
<name>A0A7L7Z2M9_9MICO</name>
<protein>
    <submittedName>
        <fullName evidence="2">Uncharacterized protein</fullName>
    </submittedName>
</protein>
<dbReference type="EMBL" id="CP061274">
    <property type="protein sequence ID" value="QOD43980.1"/>
    <property type="molecule type" value="Genomic_DNA"/>
</dbReference>
<feature type="transmembrane region" description="Helical" evidence="1">
    <location>
        <begin position="47"/>
        <end position="67"/>
    </location>
</feature>
<keyword evidence="1" id="KW-0812">Transmembrane</keyword>
<evidence type="ECO:0000313" key="3">
    <source>
        <dbReference type="Proteomes" id="UP000516660"/>
    </source>
</evidence>
<evidence type="ECO:0000313" key="2">
    <source>
        <dbReference type="EMBL" id="QOD43980.1"/>
    </source>
</evidence>
<sequence length="88" mass="9237">MPSTPRPLWDAAAALLLTAAVLAVGVWSGGCSTFAGMAPRCWAGPSLGWPVAIPVAVVCASLAALCIRRARRANPPDRTPARSRDRER</sequence>
<keyword evidence="3" id="KW-1185">Reference proteome</keyword>
<dbReference type="Proteomes" id="UP000516660">
    <property type="component" value="Chromosome"/>
</dbReference>
<organism evidence="2 3">
    <name type="scientific">Clavibacter zhangzhiyongii</name>
    <dbReference type="NCBI Taxonomy" id="2768071"/>
    <lineage>
        <taxon>Bacteria</taxon>
        <taxon>Bacillati</taxon>
        <taxon>Actinomycetota</taxon>
        <taxon>Actinomycetes</taxon>
        <taxon>Micrococcales</taxon>
        <taxon>Microbacteriaceae</taxon>
        <taxon>Clavibacter</taxon>
    </lineage>
</organism>
<dbReference type="PROSITE" id="PS51257">
    <property type="entry name" value="PROKAR_LIPOPROTEIN"/>
    <property type="match status" value="1"/>
</dbReference>